<feature type="domain" description="N-acetyltransferase" evidence="1">
    <location>
        <begin position="2"/>
        <end position="151"/>
    </location>
</feature>
<comment type="caution">
    <text evidence="2">The sequence shown here is derived from an EMBL/GenBank/DDBJ whole genome shotgun (WGS) entry which is preliminary data.</text>
</comment>
<evidence type="ECO:0000313" key="2">
    <source>
        <dbReference type="EMBL" id="NHC34012.1"/>
    </source>
</evidence>
<reference evidence="2 3" key="1">
    <citation type="journal article" date="2015" name="Genome Announc.">
        <title>Draft Genome Sequence of the Terrestrial Cyanobacterium Scytonema millei VB511283, Isolated from Eastern India.</title>
        <authorList>
            <person name="Sen D."/>
            <person name="Chandrababunaidu M.M."/>
            <person name="Singh D."/>
            <person name="Sanghi N."/>
            <person name="Ghorai A."/>
            <person name="Mishra G.P."/>
            <person name="Madduluri M."/>
            <person name="Adhikary S.P."/>
            <person name="Tripathy S."/>
        </authorList>
    </citation>
    <scope>NUCLEOTIDE SEQUENCE [LARGE SCALE GENOMIC DNA]</scope>
    <source>
        <strain evidence="2 3">VB511283</strain>
    </source>
</reference>
<dbReference type="AlphaFoldDB" id="A0A9X5E2T3"/>
<dbReference type="PROSITE" id="PS51186">
    <property type="entry name" value="GNAT"/>
    <property type="match status" value="1"/>
</dbReference>
<dbReference type="Pfam" id="PF13527">
    <property type="entry name" value="Acetyltransf_9"/>
    <property type="match status" value="1"/>
</dbReference>
<protein>
    <submittedName>
        <fullName evidence="2">N-acetyltransferase</fullName>
    </submittedName>
</protein>
<organism evidence="2 3">
    <name type="scientific">Scytonema millei VB511283</name>
    <dbReference type="NCBI Taxonomy" id="1245923"/>
    <lineage>
        <taxon>Bacteria</taxon>
        <taxon>Bacillati</taxon>
        <taxon>Cyanobacteriota</taxon>
        <taxon>Cyanophyceae</taxon>
        <taxon>Nostocales</taxon>
        <taxon>Scytonemataceae</taxon>
        <taxon>Scytonema</taxon>
    </lineage>
</organism>
<evidence type="ECO:0000313" key="3">
    <source>
        <dbReference type="Proteomes" id="UP000031532"/>
    </source>
</evidence>
<dbReference type="GO" id="GO:0016747">
    <property type="term" value="F:acyltransferase activity, transferring groups other than amino-acyl groups"/>
    <property type="evidence" value="ECO:0007669"/>
    <property type="project" value="InterPro"/>
</dbReference>
<dbReference type="InterPro" id="IPR016181">
    <property type="entry name" value="Acyl_CoA_acyltransferase"/>
</dbReference>
<sequence>MMIIRAEAVEDYTNIFKANKLAFGREDEARLVDNVRQLANFNPKLSLVAIAGDRLVGHILFSEIAIASPQGEFTALALAPLAVLPQFQNQGVGSQLVRAGLKQCQILGYKIVIVLGHPIFYSRFGFVPAINKGLRSPFSVPDEVFMVLELVPEALTGISGMVKYSSPFDHV</sequence>
<name>A0A9X5E2T3_9CYAN</name>
<gene>
    <name evidence="2" type="ORF">QH73_0004920</name>
</gene>
<keyword evidence="3" id="KW-1185">Reference proteome</keyword>
<dbReference type="SUPFAM" id="SSF55729">
    <property type="entry name" value="Acyl-CoA N-acyltransferases (Nat)"/>
    <property type="match status" value="1"/>
</dbReference>
<proteinExistence type="predicted"/>
<dbReference type="CDD" id="cd04301">
    <property type="entry name" value="NAT_SF"/>
    <property type="match status" value="1"/>
</dbReference>
<dbReference type="Proteomes" id="UP000031532">
    <property type="component" value="Unassembled WGS sequence"/>
</dbReference>
<dbReference type="InterPro" id="IPR000182">
    <property type="entry name" value="GNAT_dom"/>
</dbReference>
<dbReference type="OrthoDB" id="9797178at2"/>
<dbReference type="RefSeq" id="WP_052290023.1">
    <property type="nucleotide sequence ID" value="NZ_JTJC03000001.1"/>
</dbReference>
<dbReference type="Gene3D" id="3.40.630.30">
    <property type="match status" value="1"/>
</dbReference>
<dbReference type="EMBL" id="JTJC03000001">
    <property type="protein sequence ID" value="NHC34012.1"/>
    <property type="molecule type" value="Genomic_DNA"/>
</dbReference>
<accession>A0A9X5E2T3</accession>
<evidence type="ECO:0000259" key="1">
    <source>
        <dbReference type="PROSITE" id="PS51186"/>
    </source>
</evidence>